<dbReference type="InterPro" id="IPR001387">
    <property type="entry name" value="Cro/C1-type_HTH"/>
</dbReference>
<dbReference type="InterPro" id="IPR010982">
    <property type="entry name" value="Lambda_DNA-bd_dom_sf"/>
</dbReference>
<organism evidence="2 3">
    <name type="scientific">Actinocrispum wychmicini</name>
    <dbReference type="NCBI Taxonomy" id="1213861"/>
    <lineage>
        <taxon>Bacteria</taxon>
        <taxon>Bacillati</taxon>
        <taxon>Actinomycetota</taxon>
        <taxon>Actinomycetes</taxon>
        <taxon>Pseudonocardiales</taxon>
        <taxon>Pseudonocardiaceae</taxon>
        <taxon>Actinocrispum</taxon>
    </lineage>
</organism>
<name>A0A4R2J6I5_9PSEU</name>
<dbReference type="SMART" id="SM00530">
    <property type="entry name" value="HTH_XRE"/>
    <property type="match status" value="1"/>
</dbReference>
<evidence type="ECO:0000259" key="1">
    <source>
        <dbReference type="PROSITE" id="PS50943"/>
    </source>
</evidence>
<sequence length="402" mass="44950">MLVIDPGLPPGERIRLYRRRAGLTQEQCAQLKGCTVSAWRKWESGERQVAAFSDWIEIARILRVRDLYKLTGLPVGELPEDPTEHDTVPAIRAAMLSFDPRLTDEPDVSRLDKAVATAWAIWQERRPFTQIGSMLPGLITEVRATIPLVGGPDRDQLLRTASMLYFLTRAFTKRVGAQDVSLLAADRAMAAAIKADDLDYRAAAAWNSGMILAEQGHTDVVLELATDAAAELEPTLPDGPVERMSVFGALHLLRAMQFARLGDEHGVVCALETADKVASTLGDRNDFRTVFGPTNVGIYRVWLAVELSKPGEAIRTAQRYDVTVLPSVERRFSYYVELARAYSIRTEDVAAVHMLLRAEQESAEELRFNVEVRAMVRELLRRENMVTRSELRPLADRIGVLR</sequence>
<comment type="caution">
    <text evidence="2">The sequence shown here is derived from an EMBL/GenBank/DDBJ whole genome shotgun (WGS) entry which is preliminary data.</text>
</comment>
<evidence type="ECO:0000313" key="2">
    <source>
        <dbReference type="EMBL" id="TCO53152.1"/>
    </source>
</evidence>
<protein>
    <submittedName>
        <fullName evidence="2">Transcriptional regulator with XRE-family HTH domain</fullName>
    </submittedName>
</protein>
<dbReference type="Pfam" id="PF13560">
    <property type="entry name" value="HTH_31"/>
    <property type="match status" value="1"/>
</dbReference>
<dbReference type="Gene3D" id="1.10.260.40">
    <property type="entry name" value="lambda repressor-like DNA-binding domains"/>
    <property type="match status" value="1"/>
</dbReference>
<dbReference type="CDD" id="cd00093">
    <property type="entry name" value="HTH_XRE"/>
    <property type="match status" value="1"/>
</dbReference>
<keyword evidence="3" id="KW-1185">Reference proteome</keyword>
<dbReference type="SUPFAM" id="SSF47413">
    <property type="entry name" value="lambda repressor-like DNA-binding domains"/>
    <property type="match status" value="1"/>
</dbReference>
<evidence type="ECO:0000313" key="3">
    <source>
        <dbReference type="Proteomes" id="UP000295680"/>
    </source>
</evidence>
<dbReference type="EMBL" id="SLWS01000011">
    <property type="protein sequence ID" value="TCO53152.1"/>
    <property type="molecule type" value="Genomic_DNA"/>
</dbReference>
<dbReference type="PROSITE" id="PS50943">
    <property type="entry name" value="HTH_CROC1"/>
    <property type="match status" value="1"/>
</dbReference>
<gene>
    <name evidence="2" type="ORF">EV192_111349</name>
</gene>
<proteinExistence type="predicted"/>
<dbReference type="AlphaFoldDB" id="A0A4R2J6I5"/>
<dbReference type="Proteomes" id="UP000295680">
    <property type="component" value="Unassembled WGS sequence"/>
</dbReference>
<accession>A0A4R2J6I5</accession>
<dbReference type="GO" id="GO:0003677">
    <property type="term" value="F:DNA binding"/>
    <property type="evidence" value="ECO:0007669"/>
    <property type="project" value="InterPro"/>
</dbReference>
<feature type="domain" description="HTH cro/C1-type" evidence="1">
    <location>
        <begin position="14"/>
        <end position="70"/>
    </location>
</feature>
<reference evidence="2 3" key="1">
    <citation type="submission" date="2019-03" db="EMBL/GenBank/DDBJ databases">
        <title>Genomic Encyclopedia of Type Strains, Phase IV (KMG-IV): sequencing the most valuable type-strain genomes for metagenomic binning, comparative biology and taxonomic classification.</title>
        <authorList>
            <person name="Goeker M."/>
        </authorList>
    </citation>
    <scope>NUCLEOTIDE SEQUENCE [LARGE SCALE GENOMIC DNA]</scope>
    <source>
        <strain evidence="2 3">DSM 45934</strain>
    </source>
</reference>